<evidence type="ECO:0000313" key="2">
    <source>
        <dbReference type="Proteomes" id="UP000708208"/>
    </source>
</evidence>
<gene>
    <name evidence="1" type="ORF">AFUS01_LOCUS7812</name>
</gene>
<keyword evidence="2" id="KW-1185">Reference proteome</keyword>
<protein>
    <submittedName>
        <fullName evidence="1">Uncharacterized protein</fullName>
    </submittedName>
</protein>
<name>A0A8J2JE11_9HEXA</name>
<accession>A0A8J2JE11</accession>
<dbReference type="Proteomes" id="UP000708208">
    <property type="component" value="Unassembled WGS sequence"/>
</dbReference>
<proteinExistence type="predicted"/>
<dbReference type="EMBL" id="CAJVCH010053364">
    <property type="protein sequence ID" value="CAG7718420.1"/>
    <property type="molecule type" value="Genomic_DNA"/>
</dbReference>
<evidence type="ECO:0000313" key="1">
    <source>
        <dbReference type="EMBL" id="CAG7718420.1"/>
    </source>
</evidence>
<comment type="caution">
    <text evidence="1">The sequence shown here is derived from an EMBL/GenBank/DDBJ whole genome shotgun (WGS) entry which is preliminary data.</text>
</comment>
<sequence>MKSKSSMDISNEYLTTVVKEVEEHCIKFYRETLSSFLKKTRTLEEMKKESVDLQVETLNLFCILLHEKGQILEDTLRSELESRLEFRLKHSWQELVTDRVDSDSTGQKESITEINILENYIRNKYSIEVEQLDEEGNSQTIVYEWSTWQLESTEKELMDNSKSKL</sequence>
<dbReference type="AlphaFoldDB" id="A0A8J2JE11"/>
<organism evidence="1 2">
    <name type="scientific">Allacma fusca</name>
    <dbReference type="NCBI Taxonomy" id="39272"/>
    <lineage>
        <taxon>Eukaryota</taxon>
        <taxon>Metazoa</taxon>
        <taxon>Ecdysozoa</taxon>
        <taxon>Arthropoda</taxon>
        <taxon>Hexapoda</taxon>
        <taxon>Collembola</taxon>
        <taxon>Symphypleona</taxon>
        <taxon>Sminthuridae</taxon>
        <taxon>Allacma</taxon>
    </lineage>
</organism>
<reference evidence="1" key="1">
    <citation type="submission" date="2021-06" db="EMBL/GenBank/DDBJ databases">
        <authorList>
            <person name="Hodson N. C."/>
            <person name="Mongue J. A."/>
            <person name="Jaron S. K."/>
        </authorList>
    </citation>
    <scope>NUCLEOTIDE SEQUENCE</scope>
</reference>